<dbReference type="GO" id="GO:0016846">
    <property type="term" value="F:carbon-sulfur lyase activity"/>
    <property type="evidence" value="ECO:0007669"/>
    <property type="project" value="InterPro"/>
</dbReference>
<dbReference type="EMBL" id="JAODAN010000002">
    <property type="protein sequence ID" value="KAK1926798.1"/>
    <property type="molecule type" value="Genomic_DNA"/>
</dbReference>
<name>A0AAD9L8B7_PAPLA</name>
<feature type="domain" description="CENP-V/GFA" evidence="5">
    <location>
        <begin position="101"/>
        <end position="210"/>
    </location>
</feature>
<dbReference type="AlphaFoldDB" id="A0AAD9L8B7"/>
<reference evidence="6" key="1">
    <citation type="submission" date="2023-02" db="EMBL/GenBank/DDBJ databases">
        <title>Identification and recombinant expression of a fungal hydrolase from Papiliotrema laurentii that hydrolyzes apple cutin and clears colloidal polyester polyurethane.</title>
        <authorList>
            <consortium name="DOE Joint Genome Institute"/>
            <person name="Roman V.A."/>
            <person name="Bojanowski C."/>
            <person name="Crable B.R."/>
            <person name="Wagner D.N."/>
            <person name="Hung C.S."/>
            <person name="Nadeau L.J."/>
            <person name="Schratz L."/>
            <person name="Haridas S."/>
            <person name="Pangilinan J."/>
            <person name="Lipzen A."/>
            <person name="Na H."/>
            <person name="Yan M."/>
            <person name="Ng V."/>
            <person name="Grigoriev I.V."/>
            <person name="Spatafora J.W."/>
            <person name="Barlow D."/>
            <person name="Biffinger J."/>
            <person name="Kelley-Loughnane N."/>
            <person name="Varaljay V.A."/>
            <person name="Crookes-Goodson W.J."/>
        </authorList>
    </citation>
    <scope>NUCLEOTIDE SEQUENCE</scope>
    <source>
        <strain evidence="6">5307AH</strain>
    </source>
</reference>
<evidence type="ECO:0000313" key="6">
    <source>
        <dbReference type="EMBL" id="KAK1926798.1"/>
    </source>
</evidence>
<dbReference type="InterPro" id="IPR006913">
    <property type="entry name" value="CENP-V/GFA"/>
</dbReference>
<keyword evidence="4" id="KW-0456">Lyase</keyword>
<evidence type="ECO:0000313" key="7">
    <source>
        <dbReference type="Proteomes" id="UP001182556"/>
    </source>
</evidence>
<comment type="similarity">
    <text evidence="1">Belongs to the Gfa family.</text>
</comment>
<evidence type="ECO:0000259" key="5">
    <source>
        <dbReference type="PROSITE" id="PS51891"/>
    </source>
</evidence>
<evidence type="ECO:0000256" key="4">
    <source>
        <dbReference type="ARBA" id="ARBA00023239"/>
    </source>
</evidence>
<dbReference type="Gene3D" id="3.90.1590.10">
    <property type="entry name" value="glutathione-dependent formaldehyde- activating enzyme (gfa)"/>
    <property type="match status" value="1"/>
</dbReference>
<dbReference type="GO" id="GO:0046872">
    <property type="term" value="F:metal ion binding"/>
    <property type="evidence" value="ECO:0007669"/>
    <property type="project" value="UniProtKB-KW"/>
</dbReference>
<organism evidence="6 7">
    <name type="scientific">Papiliotrema laurentii</name>
    <name type="common">Cryptococcus laurentii</name>
    <dbReference type="NCBI Taxonomy" id="5418"/>
    <lineage>
        <taxon>Eukaryota</taxon>
        <taxon>Fungi</taxon>
        <taxon>Dikarya</taxon>
        <taxon>Basidiomycota</taxon>
        <taxon>Agaricomycotina</taxon>
        <taxon>Tremellomycetes</taxon>
        <taxon>Tremellales</taxon>
        <taxon>Rhynchogastremaceae</taxon>
        <taxon>Papiliotrema</taxon>
    </lineage>
</organism>
<evidence type="ECO:0000256" key="2">
    <source>
        <dbReference type="ARBA" id="ARBA00022723"/>
    </source>
</evidence>
<dbReference type="PROSITE" id="PS51891">
    <property type="entry name" value="CENP_V_GFA"/>
    <property type="match status" value="1"/>
</dbReference>
<dbReference type="InterPro" id="IPR011057">
    <property type="entry name" value="Mss4-like_sf"/>
</dbReference>
<evidence type="ECO:0000256" key="1">
    <source>
        <dbReference type="ARBA" id="ARBA00005495"/>
    </source>
</evidence>
<proteinExistence type="inferred from homology"/>
<dbReference type="Proteomes" id="UP001182556">
    <property type="component" value="Unassembled WGS sequence"/>
</dbReference>
<dbReference type="SUPFAM" id="SSF51316">
    <property type="entry name" value="Mss4-like"/>
    <property type="match status" value="1"/>
</dbReference>
<keyword evidence="2" id="KW-0479">Metal-binding</keyword>
<gene>
    <name evidence="6" type="ORF">DB88DRAFT_181779</name>
</gene>
<dbReference type="PANTHER" id="PTHR33337:SF30">
    <property type="entry name" value="DUF636 DOMAIN PROTEIN (AFU_ORTHOLOGUE AFUA_1G03180)"/>
    <property type="match status" value="1"/>
</dbReference>
<keyword evidence="3" id="KW-0862">Zinc</keyword>
<comment type="caution">
    <text evidence="6">The sequence shown here is derived from an EMBL/GenBank/DDBJ whole genome shotgun (WGS) entry which is preliminary data.</text>
</comment>
<evidence type="ECO:0000256" key="3">
    <source>
        <dbReference type="ARBA" id="ARBA00022833"/>
    </source>
</evidence>
<sequence>MMGVFNTGIEPIRWFAIVRNSPPSSSSCIVSLYPKSCIASGGGHSAAQLQHHLHTPPPRAVSSTAKPIYLVVSVVCYEPAFQPVFPCPPLRPGRFCSTMGYSGYCLCGSCTIVIRPTTEISHATCHCTDCQHTSGTTNTTSILPRQTDVMIVGDVHEYNSRAESGNIVTRLFCGTCGSSIGYRSTAFQGRIAIRAFCPASALPDSLSKPL</sequence>
<protein>
    <recommendedName>
        <fullName evidence="5">CENP-V/GFA domain-containing protein</fullName>
    </recommendedName>
</protein>
<dbReference type="PANTHER" id="PTHR33337">
    <property type="entry name" value="GFA DOMAIN-CONTAINING PROTEIN"/>
    <property type="match status" value="1"/>
</dbReference>
<keyword evidence="7" id="KW-1185">Reference proteome</keyword>
<accession>A0AAD9L8B7</accession>
<dbReference type="Pfam" id="PF04828">
    <property type="entry name" value="GFA"/>
    <property type="match status" value="1"/>
</dbReference>